<comment type="similarity">
    <text evidence="1">Belongs to the protein kinase superfamily. CMGC Ser/Thr protein kinase family. MNB/DYRK subfamily.</text>
</comment>
<dbReference type="InterPro" id="IPR008271">
    <property type="entry name" value="Ser/Thr_kinase_AS"/>
</dbReference>
<dbReference type="GO" id="GO:0005524">
    <property type="term" value="F:ATP binding"/>
    <property type="evidence" value="ECO:0007669"/>
    <property type="project" value="UniProtKB-KW"/>
</dbReference>
<feature type="compositionally biased region" description="Low complexity" evidence="7">
    <location>
        <begin position="294"/>
        <end position="322"/>
    </location>
</feature>
<dbReference type="EMBL" id="KZ293415">
    <property type="protein sequence ID" value="PBK77800.1"/>
    <property type="molecule type" value="Genomic_DNA"/>
</dbReference>
<dbReference type="FunFam" id="1.10.510.10:FF:000112">
    <property type="entry name" value="Putative dual specificity tyrosine-phosphorylation-regulated kinase 2"/>
    <property type="match status" value="1"/>
</dbReference>
<dbReference type="Gene3D" id="1.10.510.10">
    <property type="entry name" value="Transferase(Phosphotransferase) domain 1"/>
    <property type="match status" value="1"/>
</dbReference>
<sequence>MTEHFYFRNHLCIAMELLSINLYELIKANGFVGFTTALIRRFTSQMLMSLSLMRHHRIVHCDLKPENVLLRHPAKSGIKVIDFGSSCFETEKIYTYIQSRFYRSPEVILGMNYHMAIDMWSLGCILAELYTGFPIFPGENEQEQLSCIMEVLGVPDKDFINKSSRKKLFFDPGGAPRLVVNSKGRRRRPGSKTLAQVLRCSDDDFVDFISKCLVWDPERRIKPASALRHPFVTGGRRPKVLTSTSKSTLSTPSLSGRRKDTTETPKKSLISAPTPLTARSSRTVGSNVAPPTPSSSSHASTLGTSRSYRASQPQSLSSYHSSRTLNGYATATAK</sequence>
<keyword evidence="6" id="KW-0067">ATP-binding</keyword>
<evidence type="ECO:0000313" key="9">
    <source>
        <dbReference type="EMBL" id="PBK77800.1"/>
    </source>
</evidence>
<dbReference type="InterPro" id="IPR050494">
    <property type="entry name" value="Ser_Thr_dual-spec_kinase"/>
</dbReference>
<dbReference type="PANTHER" id="PTHR24058:SF22">
    <property type="entry name" value="DUAL SPECIFICITY TYROSINE-PHOSPHORYLATION-REGULATED KINASE 4"/>
    <property type="match status" value="1"/>
</dbReference>
<protein>
    <submittedName>
        <fullName evidence="9">Kinase-like protein</fullName>
    </submittedName>
</protein>
<feature type="region of interest" description="Disordered" evidence="7">
    <location>
        <begin position="230"/>
        <end position="334"/>
    </location>
</feature>
<keyword evidence="10" id="KW-1185">Reference proteome</keyword>
<keyword evidence="3" id="KW-0808">Transferase</keyword>
<keyword evidence="5 9" id="KW-0418">Kinase</keyword>
<feature type="compositionally biased region" description="Low complexity" evidence="7">
    <location>
        <begin position="241"/>
        <end position="255"/>
    </location>
</feature>
<evidence type="ECO:0000313" key="10">
    <source>
        <dbReference type="Proteomes" id="UP000218334"/>
    </source>
</evidence>
<evidence type="ECO:0000256" key="6">
    <source>
        <dbReference type="ARBA" id="ARBA00022840"/>
    </source>
</evidence>
<accession>A0A2H3C7D3</accession>
<dbReference type="CDD" id="cd14210">
    <property type="entry name" value="PKc_DYRK"/>
    <property type="match status" value="1"/>
</dbReference>
<dbReference type="AlphaFoldDB" id="A0A2H3C7D3"/>
<evidence type="ECO:0000256" key="4">
    <source>
        <dbReference type="ARBA" id="ARBA00022741"/>
    </source>
</evidence>
<dbReference type="Gene3D" id="3.30.200.20">
    <property type="entry name" value="Phosphorylase Kinase, domain 1"/>
    <property type="match status" value="1"/>
</dbReference>
<evidence type="ECO:0000256" key="3">
    <source>
        <dbReference type="ARBA" id="ARBA00022679"/>
    </source>
</evidence>
<dbReference type="GO" id="GO:0005737">
    <property type="term" value="C:cytoplasm"/>
    <property type="evidence" value="ECO:0007669"/>
    <property type="project" value="TreeGrafter"/>
</dbReference>
<feature type="domain" description="Protein kinase" evidence="8">
    <location>
        <begin position="1"/>
        <end position="232"/>
    </location>
</feature>
<dbReference type="InterPro" id="IPR000719">
    <property type="entry name" value="Prot_kinase_dom"/>
</dbReference>
<feature type="compositionally biased region" description="Basic and acidic residues" evidence="7">
    <location>
        <begin position="257"/>
        <end position="266"/>
    </location>
</feature>
<evidence type="ECO:0000259" key="8">
    <source>
        <dbReference type="PROSITE" id="PS50011"/>
    </source>
</evidence>
<evidence type="ECO:0000256" key="1">
    <source>
        <dbReference type="ARBA" id="ARBA00008867"/>
    </source>
</evidence>
<dbReference type="GO" id="GO:0005856">
    <property type="term" value="C:cytoskeleton"/>
    <property type="evidence" value="ECO:0007669"/>
    <property type="project" value="TreeGrafter"/>
</dbReference>
<dbReference type="PANTHER" id="PTHR24058">
    <property type="entry name" value="DUAL SPECIFICITY PROTEIN KINASE"/>
    <property type="match status" value="1"/>
</dbReference>
<dbReference type="Proteomes" id="UP000218334">
    <property type="component" value="Unassembled WGS sequence"/>
</dbReference>
<dbReference type="GO" id="GO:0004674">
    <property type="term" value="F:protein serine/threonine kinase activity"/>
    <property type="evidence" value="ECO:0007669"/>
    <property type="project" value="UniProtKB-KW"/>
</dbReference>
<proteinExistence type="inferred from homology"/>
<keyword evidence="4" id="KW-0547">Nucleotide-binding</keyword>
<gene>
    <name evidence="9" type="ORF">ARMSODRAFT_9566</name>
</gene>
<keyword evidence="2" id="KW-0723">Serine/threonine-protein kinase</keyword>
<feature type="compositionally biased region" description="Polar residues" evidence="7">
    <location>
        <begin position="323"/>
        <end position="334"/>
    </location>
</feature>
<dbReference type="STRING" id="1076256.A0A2H3C7D3"/>
<evidence type="ECO:0000256" key="5">
    <source>
        <dbReference type="ARBA" id="ARBA00022777"/>
    </source>
</evidence>
<reference evidence="10" key="1">
    <citation type="journal article" date="2017" name="Nat. Ecol. Evol.">
        <title>Genome expansion and lineage-specific genetic innovations in the forest pathogenic fungi Armillaria.</title>
        <authorList>
            <person name="Sipos G."/>
            <person name="Prasanna A.N."/>
            <person name="Walter M.C."/>
            <person name="O'Connor E."/>
            <person name="Balint B."/>
            <person name="Krizsan K."/>
            <person name="Kiss B."/>
            <person name="Hess J."/>
            <person name="Varga T."/>
            <person name="Slot J."/>
            <person name="Riley R."/>
            <person name="Boka B."/>
            <person name="Rigling D."/>
            <person name="Barry K."/>
            <person name="Lee J."/>
            <person name="Mihaltcheva S."/>
            <person name="LaButti K."/>
            <person name="Lipzen A."/>
            <person name="Waldron R."/>
            <person name="Moloney N.M."/>
            <person name="Sperisen C."/>
            <person name="Kredics L."/>
            <person name="Vagvoelgyi C."/>
            <person name="Patrignani A."/>
            <person name="Fitzpatrick D."/>
            <person name="Nagy I."/>
            <person name="Doyle S."/>
            <person name="Anderson J.B."/>
            <person name="Grigoriev I.V."/>
            <person name="Gueldener U."/>
            <person name="Muensterkoetter M."/>
            <person name="Nagy L.G."/>
        </authorList>
    </citation>
    <scope>NUCLEOTIDE SEQUENCE [LARGE SCALE GENOMIC DNA]</scope>
    <source>
        <strain evidence="10">28-4</strain>
    </source>
</reference>
<evidence type="ECO:0000256" key="7">
    <source>
        <dbReference type="SAM" id="MobiDB-lite"/>
    </source>
</evidence>
<organism evidence="9 10">
    <name type="scientific">Armillaria solidipes</name>
    <dbReference type="NCBI Taxonomy" id="1076256"/>
    <lineage>
        <taxon>Eukaryota</taxon>
        <taxon>Fungi</taxon>
        <taxon>Dikarya</taxon>
        <taxon>Basidiomycota</taxon>
        <taxon>Agaricomycotina</taxon>
        <taxon>Agaricomycetes</taxon>
        <taxon>Agaricomycetidae</taxon>
        <taxon>Agaricales</taxon>
        <taxon>Marasmiineae</taxon>
        <taxon>Physalacriaceae</taxon>
        <taxon>Armillaria</taxon>
    </lineage>
</organism>
<dbReference type="Pfam" id="PF00069">
    <property type="entry name" value="Pkinase"/>
    <property type="match status" value="1"/>
</dbReference>
<evidence type="ECO:0000256" key="2">
    <source>
        <dbReference type="ARBA" id="ARBA00022527"/>
    </source>
</evidence>
<dbReference type="SMART" id="SM00220">
    <property type="entry name" value="S_TKc"/>
    <property type="match status" value="1"/>
</dbReference>
<dbReference type="PROSITE" id="PS00108">
    <property type="entry name" value="PROTEIN_KINASE_ST"/>
    <property type="match status" value="1"/>
</dbReference>
<name>A0A2H3C7D3_9AGAR</name>
<dbReference type="InterPro" id="IPR011009">
    <property type="entry name" value="Kinase-like_dom_sf"/>
</dbReference>
<feature type="compositionally biased region" description="Polar residues" evidence="7">
    <location>
        <begin position="277"/>
        <end position="286"/>
    </location>
</feature>
<dbReference type="PROSITE" id="PS50011">
    <property type="entry name" value="PROTEIN_KINASE_DOM"/>
    <property type="match status" value="1"/>
</dbReference>
<dbReference type="SUPFAM" id="SSF56112">
    <property type="entry name" value="Protein kinase-like (PK-like)"/>
    <property type="match status" value="1"/>
</dbReference>